<evidence type="ECO:0000313" key="2">
    <source>
        <dbReference type="Proteomes" id="UP000005615"/>
    </source>
</evidence>
<organism evidence="1 2">
    <name type="scientific">Aequoribacter fuscus</name>
    <dbReference type="NCBI Taxonomy" id="2518989"/>
    <lineage>
        <taxon>Bacteria</taxon>
        <taxon>Pseudomonadati</taxon>
        <taxon>Pseudomonadota</taxon>
        <taxon>Gammaproteobacteria</taxon>
        <taxon>Cellvibrionales</taxon>
        <taxon>Halieaceae</taxon>
        <taxon>Aequoribacter</taxon>
    </lineage>
</organism>
<protein>
    <submittedName>
        <fullName evidence="1">Uncharacterized protein</fullName>
    </submittedName>
</protein>
<dbReference type="AlphaFoldDB" id="F3L4M9"/>
<comment type="caution">
    <text evidence="1">The sequence shown here is derived from an EMBL/GenBank/DDBJ whole genome shotgun (WGS) entry which is preliminary data.</text>
</comment>
<accession>F3L4M9</accession>
<name>F3L4M9_9GAMM</name>
<gene>
    <name evidence="1" type="ORF">IMCC3088_2630</name>
</gene>
<evidence type="ECO:0000313" key="1">
    <source>
        <dbReference type="EMBL" id="EGG28677.1"/>
    </source>
</evidence>
<sequence>MVKVRAEFILEENAQRRECELAIRQSPEAKATYVDDGFGGLKSLDDDAIAEMCEPSLGDRRRREAEITRQQNIAMVPCMQRMGYDLIISP</sequence>
<dbReference type="Proteomes" id="UP000005615">
    <property type="component" value="Unassembled WGS sequence"/>
</dbReference>
<reference evidence="1 2" key="1">
    <citation type="journal article" date="2011" name="J. Bacteriol.">
        <title>Genome sequence of strain IMCC3088, a proteorhodopsin-containing marine bacterium belonging to the OM60/NOR5 clade.</title>
        <authorList>
            <person name="Jang Y."/>
            <person name="Oh H.M."/>
            <person name="Kang I."/>
            <person name="Lee K."/>
            <person name="Yang S.J."/>
            <person name="Cho J.C."/>
        </authorList>
    </citation>
    <scope>NUCLEOTIDE SEQUENCE [LARGE SCALE GENOMIC DNA]</scope>
    <source>
        <strain evidence="1 2">IMCC3088</strain>
    </source>
</reference>
<proteinExistence type="predicted"/>
<dbReference type="EMBL" id="AEIG01000086">
    <property type="protein sequence ID" value="EGG28677.1"/>
    <property type="molecule type" value="Genomic_DNA"/>
</dbReference>
<keyword evidence="2" id="KW-1185">Reference proteome</keyword>